<dbReference type="SUPFAM" id="SSF103473">
    <property type="entry name" value="MFS general substrate transporter"/>
    <property type="match status" value="1"/>
</dbReference>
<feature type="transmembrane region" description="Helical" evidence="6">
    <location>
        <begin position="90"/>
        <end position="108"/>
    </location>
</feature>
<proteinExistence type="predicted"/>
<name>A0ABV5TEU0_9ACTN</name>
<keyword evidence="9" id="KW-1185">Reference proteome</keyword>
<evidence type="ECO:0000256" key="4">
    <source>
        <dbReference type="ARBA" id="ARBA00022989"/>
    </source>
</evidence>
<comment type="subcellular location">
    <subcellularLocation>
        <location evidence="1">Cell membrane</location>
        <topology evidence="1">Multi-pass membrane protein</topology>
    </subcellularLocation>
</comment>
<dbReference type="InterPro" id="IPR036259">
    <property type="entry name" value="MFS_trans_sf"/>
</dbReference>
<evidence type="ECO:0000256" key="1">
    <source>
        <dbReference type="ARBA" id="ARBA00004651"/>
    </source>
</evidence>
<dbReference type="InterPro" id="IPR020846">
    <property type="entry name" value="MFS_dom"/>
</dbReference>
<reference evidence="8 9" key="1">
    <citation type="submission" date="2024-09" db="EMBL/GenBank/DDBJ databases">
        <authorList>
            <person name="Sun Q."/>
            <person name="Mori K."/>
        </authorList>
    </citation>
    <scope>NUCLEOTIDE SEQUENCE [LARGE SCALE GENOMIC DNA]</scope>
    <source>
        <strain evidence="8 9">JCM 3028</strain>
    </source>
</reference>
<feature type="transmembrane region" description="Helical" evidence="6">
    <location>
        <begin position="114"/>
        <end position="134"/>
    </location>
</feature>
<dbReference type="InterPro" id="IPR011701">
    <property type="entry name" value="MFS"/>
</dbReference>
<dbReference type="PANTHER" id="PTHR42718">
    <property type="entry name" value="MAJOR FACILITATOR SUPERFAMILY MULTIDRUG TRANSPORTER MFSC"/>
    <property type="match status" value="1"/>
</dbReference>
<feature type="transmembrane region" description="Helical" evidence="6">
    <location>
        <begin position="373"/>
        <end position="396"/>
    </location>
</feature>
<feature type="transmembrane region" description="Helical" evidence="6">
    <location>
        <begin position="209"/>
        <end position="227"/>
    </location>
</feature>
<organism evidence="8 9">
    <name type="scientific">Streptosporangium vulgare</name>
    <dbReference type="NCBI Taxonomy" id="46190"/>
    <lineage>
        <taxon>Bacteria</taxon>
        <taxon>Bacillati</taxon>
        <taxon>Actinomycetota</taxon>
        <taxon>Actinomycetes</taxon>
        <taxon>Streptosporangiales</taxon>
        <taxon>Streptosporangiaceae</taxon>
        <taxon>Streptosporangium</taxon>
    </lineage>
</organism>
<accession>A0ABV5TEU0</accession>
<dbReference type="EMBL" id="JBHMBS010000006">
    <property type="protein sequence ID" value="MFB9676801.1"/>
    <property type="molecule type" value="Genomic_DNA"/>
</dbReference>
<comment type="caution">
    <text evidence="8">The sequence shown here is derived from an EMBL/GenBank/DDBJ whole genome shotgun (WGS) entry which is preliminary data.</text>
</comment>
<keyword evidence="5 6" id="KW-0472">Membrane</keyword>
<evidence type="ECO:0000256" key="6">
    <source>
        <dbReference type="SAM" id="Phobius"/>
    </source>
</evidence>
<dbReference type="PROSITE" id="PS50850">
    <property type="entry name" value="MFS"/>
    <property type="match status" value="1"/>
</dbReference>
<feature type="transmembrane region" description="Helical" evidence="6">
    <location>
        <begin position="176"/>
        <end position="197"/>
    </location>
</feature>
<dbReference type="Proteomes" id="UP001589610">
    <property type="component" value="Unassembled WGS sequence"/>
</dbReference>
<evidence type="ECO:0000256" key="5">
    <source>
        <dbReference type="ARBA" id="ARBA00023136"/>
    </source>
</evidence>
<evidence type="ECO:0000256" key="3">
    <source>
        <dbReference type="ARBA" id="ARBA00022692"/>
    </source>
</evidence>
<keyword evidence="3 6" id="KW-0812">Transmembrane</keyword>
<dbReference type="RefSeq" id="WP_386157022.1">
    <property type="nucleotide sequence ID" value="NZ_JBHMBS010000006.1"/>
</dbReference>
<feature type="transmembrane region" description="Helical" evidence="6">
    <location>
        <begin position="239"/>
        <end position="256"/>
    </location>
</feature>
<feature type="transmembrane region" description="Helical" evidence="6">
    <location>
        <begin position="277"/>
        <end position="301"/>
    </location>
</feature>
<dbReference type="Gene3D" id="1.20.1250.20">
    <property type="entry name" value="MFS general substrate transporter like domains"/>
    <property type="match status" value="2"/>
</dbReference>
<dbReference type="PANTHER" id="PTHR42718:SF9">
    <property type="entry name" value="MAJOR FACILITATOR SUPERFAMILY MULTIDRUG TRANSPORTER MFSC"/>
    <property type="match status" value="1"/>
</dbReference>
<keyword evidence="2" id="KW-0813">Transport</keyword>
<feature type="transmembrane region" description="Helical" evidence="6">
    <location>
        <begin position="450"/>
        <end position="471"/>
    </location>
</feature>
<sequence>MSAPTLESLMMRFAFRSRSPFGVVGFLVVMELGSGMLQGWFSPLLAAIGQQFSVSAGSLNWVNAMYMLVTVACVPILAKLGDMFGHKRLLVAAAALVAVGSLVVAFAPTFELFLLGRALQAPLAAFLPLEFAIVRSRDPKSASRNIGVLVGALTLGAAVGSLASGLLYASTQNLNVVLLFPAIFIALCVPVVIFLVPETTVRKKGRIDWAGAILLTAGLLATLTGISNGGAWGWLEARTLSLVLGGVAVLTLWVFVERRVENPLVDLSMLAKSGIGLPIVVSALFGAQTYGGQTASFLWLLSDPTREGYGLGLPPAGAGAIIVLYAIAAFAGTLLGERLARWVTPPRAVALAGVVAGASFALMIIFSGSTAMFIAWMALGGLSAGVLLAVLPSIVVRNAPADSVGIASALFNTARTAAGAVAGAVFALVMSLFVTTRSVEGSTAVSSTPLSFFAVWGICLAISLALSALALRMRVAREPDTDETSTVESPTAEPIEER</sequence>
<evidence type="ECO:0000313" key="8">
    <source>
        <dbReference type="EMBL" id="MFB9676801.1"/>
    </source>
</evidence>
<feature type="transmembrane region" description="Helical" evidence="6">
    <location>
        <begin position="348"/>
        <end position="367"/>
    </location>
</feature>
<feature type="transmembrane region" description="Helical" evidence="6">
    <location>
        <begin position="417"/>
        <end position="438"/>
    </location>
</feature>
<feature type="domain" description="Major facilitator superfamily (MFS) profile" evidence="7">
    <location>
        <begin position="23"/>
        <end position="475"/>
    </location>
</feature>
<keyword evidence="4 6" id="KW-1133">Transmembrane helix</keyword>
<dbReference type="Pfam" id="PF07690">
    <property type="entry name" value="MFS_1"/>
    <property type="match status" value="1"/>
</dbReference>
<feature type="transmembrane region" description="Helical" evidence="6">
    <location>
        <begin position="21"/>
        <end position="41"/>
    </location>
</feature>
<evidence type="ECO:0000256" key="2">
    <source>
        <dbReference type="ARBA" id="ARBA00022448"/>
    </source>
</evidence>
<evidence type="ECO:0000259" key="7">
    <source>
        <dbReference type="PROSITE" id="PS50850"/>
    </source>
</evidence>
<feature type="transmembrane region" description="Helical" evidence="6">
    <location>
        <begin position="313"/>
        <end position="336"/>
    </location>
</feature>
<protein>
    <submittedName>
        <fullName evidence="8">MFS transporter</fullName>
    </submittedName>
</protein>
<feature type="transmembrane region" description="Helical" evidence="6">
    <location>
        <begin position="146"/>
        <end position="170"/>
    </location>
</feature>
<evidence type="ECO:0000313" key="9">
    <source>
        <dbReference type="Proteomes" id="UP001589610"/>
    </source>
</evidence>
<gene>
    <name evidence="8" type="ORF">ACFFRH_15050</name>
</gene>
<feature type="transmembrane region" description="Helical" evidence="6">
    <location>
        <begin position="61"/>
        <end position="78"/>
    </location>
</feature>